<reference evidence="8" key="1">
    <citation type="submission" date="2016-10" db="EMBL/GenBank/DDBJ databases">
        <authorList>
            <person name="Varghese N."/>
            <person name="Submissions S."/>
        </authorList>
    </citation>
    <scope>NUCLEOTIDE SEQUENCE [LARGE SCALE GENOMIC DNA]</scope>
    <source>
        <strain evidence="8">CGMCC 4.3530</strain>
    </source>
</reference>
<evidence type="ECO:0000256" key="4">
    <source>
        <dbReference type="ARBA" id="ARBA00023136"/>
    </source>
</evidence>
<protein>
    <submittedName>
        <fullName evidence="7">ABC-2 type transport system permease protein</fullName>
    </submittedName>
</protein>
<evidence type="ECO:0000256" key="5">
    <source>
        <dbReference type="SAM" id="Phobius"/>
    </source>
</evidence>
<feature type="transmembrane region" description="Helical" evidence="5">
    <location>
        <begin position="169"/>
        <end position="191"/>
    </location>
</feature>
<evidence type="ECO:0000256" key="2">
    <source>
        <dbReference type="ARBA" id="ARBA00022692"/>
    </source>
</evidence>
<keyword evidence="8" id="KW-1185">Reference proteome</keyword>
<dbReference type="Pfam" id="PF12698">
    <property type="entry name" value="ABC2_membrane_3"/>
    <property type="match status" value="1"/>
</dbReference>
<dbReference type="AlphaFoldDB" id="A0A1H3N2I6"/>
<feature type="transmembrane region" description="Helical" evidence="5">
    <location>
        <begin position="228"/>
        <end position="250"/>
    </location>
</feature>
<name>A0A1H3N2I6_9PSEU</name>
<dbReference type="OrthoDB" id="3268959at2"/>
<dbReference type="RefSeq" id="WP_093272088.1">
    <property type="nucleotide sequence ID" value="NZ_FNOK01000036.1"/>
</dbReference>
<gene>
    <name evidence="7" type="ORF">SAMN05216215_103665</name>
</gene>
<dbReference type="InterPro" id="IPR013525">
    <property type="entry name" value="ABC2_TM"/>
</dbReference>
<keyword evidence="3 5" id="KW-1133">Transmembrane helix</keyword>
<sequence>MSPVWLVARREIRTRVRTRAFIVGTLATILIMGGYAALMTFIGHQAGTTKVGVTAQAAAVGAPLQAAGTAFGQSFEISTVDEAAGERQVRDGDLEALITGTPDAPRLVVKRSPDGGLRAALDAVVQQQAMNAELARVGLDPAGVRAATESAHVFVTSLETEDPHLGERLGLAIAAGVVLYMFLIIGGQMVAQGVVEEKSSRVVELLLSTIKPTQLLAGKVIGIGLTNLLQLVIIAAAGLIASGVGGVLTLPSAALADTLGWGLAWFLLGFFTYATVLAAASSLVSRQEDLQNVISPVIMVLVVPFVIGVSMLPGSPDSTLAAVLSLVPGFSPTLMPMRIALGVAAPWEIALSVVLSIAAVAVLLRLGGRIYSNAVLHTGARVKLRDALRAA</sequence>
<accession>A0A1H3N2I6</accession>
<feature type="transmembrane region" description="Helical" evidence="5">
    <location>
        <begin position="293"/>
        <end position="312"/>
    </location>
</feature>
<evidence type="ECO:0000313" key="8">
    <source>
        <dbReference type="Proteomes" id="UP000199529"/>
    </source>
</evidence>
<feature type="domain" description="ABC-2 type transporter transmembrane" evidence="6">
    <location>
        <begin position="20"/>
        <end position="366"/>
    </location>
</feature>
<dbReference type="GO" id="GO:0016020">
    <property type="term" value="C:membrane"/>
    <property type="evidence" value="ECO:0007669"/>
    <property type="project" value="UniProtKB-SubCell"/>
</dbReference>
<keyword evidence="2 5" id="KW-0812">Transmembrane</keyword>
<dbReference type="Proteomes" id="UP000199529">
    <property type="component" value="Unassembled WGS sequence"/>
</dbReference>
<dbReference type="EMBL" id="FNOK01000036">
    <property type="protein sequence ID" value="SDY83028.1"/>
    <property type="molecule type" value="Genomic_DNA"/>
</dbReference>
<proteinExistence type="predicted"/>
<evidence type="ECO:0000259" key="6">
    <source>
        <dbReference type="Pfam" id="PF12698"/>
    </source>
</evidence>
<evidence type="ECO:0000256" key="1">
    <source>
        <dbReference type="ARBA" id="ARBA00004141"/>
    </source>
</evidence>
<evidence type="ECO:0000256" key="3">
    <source>
        <dbReference type="ARBA" id="ARBA00022989"/>
    </source>
</evidence>
<feature type="transmembrane region" description="Helical" evidence="5">
    <location>
        <begin position="262"/>
        <end position="281"/>
    </location>
</feature>
<comment type="subcellular location">
    <subcellularLocation>
        <location evidence="1">Membrane</location>
        <topology evidence="1">Multi-pass membrane protein</topology>
    </subcellularLocation>
</comment>
<dbReference type="STRING" id="418495.SAMN05216215_103665"/>
<keyword evidence="4 5" id="KW-0472">Membrane</keyword>
<feature type="transmembrane region" description="Helical" evidence="5">
    <location>
        <begin position="339"/>
        <end position="364"/>
    </location>
</feature>
<dbReference type="GO" id="GO:0140359">
    <property type="term" value="F:ABC-type transporter activity"/>
    <property type="evidence" value="ECO:0007669"/>
    <property type="project" value="InterPro"/>
</dbReference>
<evidence type="ECO:0000313" key="7">
    <source>
        <dbReference type="EMBL" id="SDY83028.1"/>
    </source>
</evidence>
<organism evidence="7 8">
    <name type="scientific">Saccharopolyspora shandongensis</name>
    <dbReference type="NCBI Taxonomy" id="418495"/>
    <lineage>
        <taxon>Bacteria</taxon>
        <taxon>Bacillati</taxon>
        <taxon>Actinomycetota</taxon>
        <taxon>Actinomycetes</taxon>
        <taxon>Pseudonocardiales</taxon>
        <taxon>Pseudonocardiaceae</taxon>
        <taxon>Saccharopolyspora</taxon>
    </lineage>
</organism>
<feature type="transmembrane region" description="Helical" evidence="5">
    <location>
        <begin position="20"/>
        <end position="42"/>
    </location>
</feature>